<dbReference type="Proteomes" id="UP000026961">
    <property type="component" value="Chromosome 5"/>
</dbReference>
<evidence type="ECO:0000256" key="1">
    <source>
        <dbReference type="SAM" id="MobiDB-lite"/>
    </source>
</evidence>
<reference evidence="2" key="2">
    <citation type="submission" date="2018-05" db="EMBL/GenBank/DDBJ databases">
        <title>OgluRS3 (Oryza glumaepatula Reference Sequence Version 3).</title>
        <authorList>
            <person name="Zhang J."/>
            <person name="Kudrna D."/>
            <person name="Lee S."/>
            <person name="Talag J."/>
            <person name="Welchert J."/>
            <person name="Wing R.A."/>
        </authorList>
    </citation>
    <scope>NUCLEOTIDE SEQUENCE [LARGE SCALE GENOMIC DNA]</scope>
</reference>
<accession>A0A0D9ZV60</accession>
<keyword evidence="3" id="KW-1185">Reference proteome</keyword>
<dbReference type="AlphaFoldDB" id="A0A0D9ZV60"/>
<protein>
    <submittedName>
        <fullName evidence="2">Uncharacterized protein</fullName>
    </submittedName>
</protein>
<proteinExistence type="predicted"/>
<feature type="compositionally biased region" description="Basic and acidic residues" evidence="1">
    <location>
        <begin position="57"/>
        <end position="66"/>
    </location>
</feature>
<dbReference type="HOGENOM" id="CLU_184770_0_0_1"/>
<reference evidence="2" key="1">
    <citation type="submission" date="2015-04" db="UniProtKB">
        <authorList>
            <consortium name="EnsemblPlants"/>
        </authorList>
    </citation>
    <scope>IDENTIFICATION</scope>
</reference>
<sequence length="77" mass="8518">MANAHSMVSSVQHAGLACPRRAWRGDRRRCRMVLPVDHAPLLSLPPSNGGRKRKKEERKCDGKCDGVRSGGPQAWAR</sequence>
<evidence type="ECO:0000313" key="2">
    <source>
        <dbReference type="EnsemblPlants" id="OGLUM05G05870.1"/>
    </source>
</evidence>
<dbReference type="EnsemblPlants" id="OGLUM05G05870.1">
    <property type="protein sequence ID" value="OGLUM05G05870.1"/>
    <property type="gene ID" value="OGLUM05G05870"/>
</dbReference>
<dbReference type="Gramene" id="OGLUM05G05870.1">
    <property type="protein sequence ID" value="OGLUM05G05870.1"/>
    <property type="gene ID" value="OGLUM05G05870"/>
</dbReference>
<organism evidence="2">
    <name type="scientific">Oryza glumipatula</name>
    <dbReference type="NCBI Taxonomy" id="40148"/>
    <lineage>
        <taxon>Eukaryota</taxon>
        <taxon>Viridiplantae</taxon>
        <taxon>Streptophyta</taxon>
        <taxon>Embryophyta</taxon>
        <taxon>Tracheophyta</taxon>
        <taxon>Spermatophyta</taxon>
        <taxon>Magnoliopsida</taxon>
        <taxon>Liliopsida</taxon>
        <taxon>Poales</taxon>
        <taxon>Poaceae</taxon>
        <taxon>BOP clade</taxon>
        <taxon>Oryzoideae</taxon>
        <taxon>Oryzeae</taxon>
        <taxon>Oryzinae</taxon>
        <taxon>Oryza</taxon>
    </lineage>
</organism>
<evidence type="ECO:0000313" key="3">
    <source>
        <dbReference type="Proteomes" id="UP000026961"/>
    </source>
</evidence>
<name>A0A0D9ZV60_9ORYZ</name>
<feature type="region of interest" description="Disordered" evidence="1">
    <location>
        <begin position="38"/>
        <end position="77"/>
    </location>
</feature>